<evidence type="ECO:0000313" key="2">
    <source>
        <dbReference type="EMBL" id="NJX15886.1"/>
    </source>
</evidence>
<dbReference type="RefSeq" id="WP_167918129.1">
    <property type="nucleotide sequence ID" value="NZ_JAAVJS010000013.1"/>
</dbReference>
<evidence type="ECO:0000259" key="1">
    <source>
        <dbReference type="PROSITE" id="PS51186"/>
    </source>
</evidence>
<dbReference type="PROSITE" id="PS51186">
    <property type="entry name" value="GNAT"/>
    <property type="match status" value="1"/>
</dbReference>
<dbReference type="InterPro" id="IPR016181">
    <property type="entry name" value="Acyl_CoA_acyltransferase"/>
</dbReference>
<keyword evidence="3" id="KW-1185">Reference proteome</keyword>
<dbReference type="InterPro" id="IPR000182">
    <property type="entry name" value="GNAT_dom"/>
</dbReference>
<organism evidence="2 3">
    <name type="scientific">Tamlana crocina</name>
    <dbReference type="NCBI Taxonomy" id="393006"/>
    <lineage>
        <taxon>Bacteria</taxon>
        <taxon>Pseudomonadati</taxon>
        <taxon>Bacteroidota</taxon>
        <taxon>Flavobacteriia</taxon>
        <taxon>Flavobacteriales</taxon>
        <taxon>Flavobacteriaceae</taxon>
        <taxon>Tamlana</taxon>
    </lineage>
</organism>
<name>A0ABX1DHU0_9FLAO</name>
<comment type="caution">
    <text evidence="2">The sequence shown here is derived from an EMBL/GenBank/DDBJ whole genome shotgun (WGS) entry which is preliminary data.</text>
</comment>
<proteinExistence type="predicted"/>
<protein>
    <recommendedName>
        <fullName evidence="1">N-acetyltransferase domain-containing protein</fullName>
    </recommendedName>
</protein>
<feature type="domain" description="N-acetyltransferase" evidence="1">
    <location>
        <begin position="27"/>
        <end position="186"/>
    </location>
</feature>
<dbReference type="SUPFAM" id="SSF55729">
    <property type="entry name" value="Acyl-CoA N-acyltransferases (Nat)"/>
    <property type="match status" value="1"/>
</dbReference>
<dbReference type="EMBL" id="JAAVJS010000013">
    <property type="protein sequence ID" value="NJX15886.1"/>
    <property type="molecule type" value="Genomic_DNA"/>
</dbReference>
<accession>A0ABX1DHU0</accession>
<dbReference type="Proteomes" id="UP000760545">
    <property type="component" value="Unassembled WGS sequence"/>
</dbReference>
<sequence>MDSILDIEKHTLIDEAKAYCEAQGFEIVFTHEISAINLQVISERTKNLPAMFHANVGMLLDRLKNGCYLLRKDGEIYGHIFAHRHVVDKFSVYERSALWIHEAHRNHNLGLLLMDLLTQNFRKDFLISIAQEPTVHHNNLLLGMKFVTLKDLSPVLISTLEKLGKLRDEVKYKYYVNPYFESKLNQINKILKSKIPNI</sequence>
<gene>
    <name evidence="2" type="ORF">HC176_10335</name>
</gene>
<reference evidence="2 3" key="1">
    <citation type="submission" date="2020-03" db="EMBL/GenBank/DDBJ databases">
        <title>Tamlana sp. nov, isolated from XXX.</title>
        <authorList>
            <person name="Cao W.R."/>
        </authorList>
    </citation>
    <scope>NUCLEOTIDE SEQUENCE [LARGE SCALE GENOMIC DNA]</scope>
    <source>
        <strain evidence="2 3">HST1-43</strain>
    </source>
</reference>
<evidence type="ECO:0000313" key="3">
    <source>
        <dbReference type="Proteomes" id="UP000760545"/>
    </source>
</evidence>